<evidence type="ECO:0000313" key="3">
    <source>
        <dbReference type="Proteomes" id="UP000281553"/>
    </source>
</evidence>
<dbReference type="InterPro" id="IPR041070">
    <property type="entry name" value="JHD"/>
</dbReference>
<dbReference type="AlphaFoldDB" id="A0A3P7MP29"/>
<accession>A0A3P7MP29</accession>
<dbReference type="EMBL" id="UYRU01080801">
    <property type="protein sequence ID" value="VDN31395.1"/>
    <property type="molecule type" value="Genomic_DNA"/>
</dbReference>
<organism evidence="2 3">
    <name type="scientific">Dibothriocephalus latus</name>
    <name type="common">Fish tapeworm</name>
    <name type="synonym">Diphyllobothrium latum</name>
    <dbReference type="NCBI Taxonomy" id="60516"/>
    <lineage>
        <taxon>Eukaryota</taxon>
        <taxon>Metazoa</taxon>
        <taxon>Spiralia</taxon>
        <taxon>Lophotrochozoa</taxon>
        <taxon>Platyhelminthes</taxon>
        <taxon>Cestoda</taxon>
        <taxon>Eucestoda</taxon>
        <taxon>Diphyllobothriidea</taxon>
        <taxon>Diphyllobothriidae</taxon>
        <taxon>Dibothriocephalus</taxon>
    </lineage>
</organism>
<protein>
    <recommendedName>
        <fullName evidence="1">Jumonji helical domain-containing protein</fullName>
    </recommendedName>
</protein>
<evidence type="ECO:0000313" key="2">
    <source>
        <dbReference type="EMBL" id="VDN31395.1"/>
    </source>
</evidence>
<evidence type="ECO:0000259" key="1">
    <source>
        <dbReference type="Pfam" id="PF17811"/>
    </source>
</evidence>
<name>A0A3P7MP29_DIBLA</name>
<dbReference type="OrthoDB" id="5876800at2759"/>
<proteinExistence type="predicted"/>
<gene>
    <name evidence="2" type="ORF">DILT_LOCUS15742</name>
</gene>
<dbReference type="Pfam" id="PF17811">
    <property type="entry name" value="JHD"/>
    <property type="match status" value="1"/>
</dbReference>
<dbReference type="Gene3D" id="1.20.58.1360">
    <property type="match status" value="1"/>
</dbReference>
<feature type="domain" description="Jumonji helical" evidence="1">
    <location>
        <begin position="1"/>
        <end position="33"/>
    </location>
</feature>
<dbReference type="Proteomes" id="UP000281553">
    <property type="component" value="Unassembled WGS sequence"/>
</dbReference>
<sequence>MEQKQGTAQRFLFPFFEKLHWYASDLLLGRLKSESFPFSPFYFFNARSHSPPDERKQPFHCSSRVGI</sequence>
<keyword evidence="3" id="KW-1185">Reference proteome</keyword>
<reference evidence="2 3" key="1">
    <citation type="submission" date="2018-11" db="EMBL/GenBank/DDBJ databases">
        <authorList>
            <consortium name="Pathogen Informatics"/>
        </authorList>
    </citation>
    <scope>NUCLEOTIDE SEQUENCE [LARGE SCALE GENOMIC DNA]</scope>
</reference>